<accession>A0A3G2QXC1</accession>
<dbReference type="EMBL" id="MG922860">
    <property type="protein sequence ID" value="AYO27649.1"/>
    <property type="molecule type" value="Genomic_DNA"/>
</dbReference>
<dbReference type="PANTHER" id="PTHR11741">
    <property type="entry name" value="ELONGATION FACTOR TS"/>
    <property type="match status" value="1"/>
</dbReference>
<dbReference type="InterPro" id="IPR014039">
    <property type="entry name" value="Transl_elong_EFTs/EF1B_dimer"/>
</dbReference>
<dbReference type="CDD" id="cd14275">
    <property type="entry name" value="UBA_EF-Ts"/>
    <property type="match status" value="1"/>
</dbReference>
<dbReference type="PROSITE" id="PS01126">
    <property type="entry name" value="EF_TS_1"/>
    <property type="match status" value="1"/>
</dbReference>
<keyword evidence="8" id="KW-0934">Plastid</keyword>
<dbReference type="PANTHER" id="PTHR11741:SF0">
    <property type="entry name" value="ELONGATION FACTOR TS, MITOCHONDRIAL"/>
    <property type="match status" value="1"/>
</dbReference>
<dbReference type="Gene3D" id="1.10.286.20">
    <property type="match status" value="1"/>
</dbReference>
<dbReference type="FunFam" id="1.10.8.10:FF:000001">
    <property type="entry name" value="Elongation factor Ts"/>
    <property type="match status" value="1"/>
</dbReference>
<keyword evidence="3 4" id="KW-0648">Protein biosynthesis</keyword>
<dbReference type="InterPro" id="IPR001816">
    <property type="entry name" value="Transl_elong_EFTs/EF1B"/>
</dbReference>
<geneLocation type="plastid" evidence="8"/>
<dbReference type="FunFam" id="1.10.286.20:FF:000001">
    <property type="entry name" value="Elongation factor Ts"/>
    <property type="match status" value="1"/>
</dbReference>
<evidence type="ECO:0000256" key="2">
    <source>
        <dbReference type="ARBA" id="ARBA00022768"/>
    </source>
</evidence>
<dbReference type="NCBIfam" id="TIGR00116">
    <property type="entry name" value="tsf"/>
    <property type="match status" value="1"/>
</dbReference>
<evidence type="ECO:0000256" key="5">
    <source>
        <dbReference type="HAMAP-Rule" id="MF_03135"/>
    </source>
</evidence>
<dbReference type="Gene3D" id="1.10.8.10">
    <property type="entry name" value="DNA helicase RuvA subunit, C-terminal domain"/>
    <property type="match status" value="1"/>
</dbReference>
<organism evidence="8">
    <name type="scientific">Gelidium gabrielsonii</name>
    <dbReference type="NCBI Taxonomy" id="2483892"/>
    <lineage>
        <taxon>Eukaryota</taxon>
        <taxon>Rhodophyta</taxon>
        <taxon>Florideophyceae</taxon>
        <taxon>Rhodymeniophycidae</taxon>
        <taxon>Gelidiales</taxon>
        <taxon>Gelidiaceae</taxon>
        <taxon>Gelidium</taxon>
    </lineage>
</organism>
<dbReference type="HAMAP" id="MF_00050">
    <property type="entry name" value="EF_Ts"/>
    <property type="match status" value="1"/>
</dbReference>
<reference evidence="8" key="1">
    <citation type="journal article" date="2019" name="J. Phycol.">
        <title>Phylogenomics and multigene phylogenies decipher two new cryptic marine algae from California, Gelidium gabrielsonii and G. kathyanniae (Gelidiales, Rhodophyta).</title>
        <authorList>
            <person name="Boo G.H."/>
            <person name="Hughey J.R."/>
        </authorList>
    </citation>
    <scope>NUCLEOTIDE SEQUENCE</scope>
</reference>
<comment type="function">
    <text evidence="4 6">Associates with the EF-Tu.GDP complex and induces the exchange of GDP to GTP. It remains bound to the aminoacyl-tRNA.EF-Tu.GTP complex up to the GTP hydrolysis stage on the ribosome.</text>
</comment>
<dbReference type="InterPro" id="IPR009060">
    <property type="entry name" value="UBA-like_sf"/>
</dbReference>
<keyword evidence="4" id="KW-0963">Cytoplasm</keyword>
<dbReference type="GO" id="GO:0003746">
    <property type="term" value="F:translation elongation factor activity"/>
    <property type="evidence" value="ECO:0007669"/>
    <property type="project" value="UniProtKB-UniRule"/>
</dbReference>
<dbReference type="Gene3D" id="3.30.479.20">
    <property type="entry name" value="Elongation factor Ts, dimerisation domain"/>
    <property type="match status" value="1"/>
</dbReference>
<evidence type="ECO:0000259" key="7">
    <source>
        <dbReference type="Pfam" id="PF00889"/>
    </source>
</evidence>
<keyword evidence="2 4" id="KW-0251">Elongation factor</keyword>
<evidence type="ECO:0000256" key="4">
    <source>
        <dbReference type="HAMAP-Rule" id="MF_00050"/>
    </source>
</evidence>
<feature type="domain" description="Translation elongation factor EFTs/EF1B dimerisation" evidence="7">
    <location>
        <begin position="54"/>
        <end position="200"/>
    </location>
</feature>
<comment type="subcellular location">
    <subcellularLocation>
        <location evidence="4">Cytoplasm</location>
    </subcellularLocation>
    <subcellularLocation>
        <location evidence="5">Mitochondrion</location>
    </subcellularLocation>
</comment>
<evidence type="ECO:0000313" key="8">
    <source>
        <dbReference type="EMBL" id="AYO27649.1"/>
    </source>
</evidence>
<sequence length="220" mass="24959">MSIQISAQSVKELRNKTGAGMMDCKKALQDSDGNIPIAIENLRKKGLASADKKMSRIATEGIIESYIHAGSKIGVLVELNCETDFVARRIEFQKLSRDIAMQIVACPSVVYVNTNDIPKHIIDNETRIELGKEDINKKPKDIQEKIVDGRIEKRLKEMALFNQPFIRNTDITIEELIKNHISLLGENIQVRRFQKFILGEGIEKKEENFKSEVFGMLEQS</sequence>
<comment type="similarity">
    <text evidence="1 4 6">Belongs to the EF-Ts family.</text>
</comment>
<dbReference type="GeneID" id="38572847"/>
<dbReference type="SUPFAM" id="SSF54713">
    <property type="entry name" value="Elongation factor Ts (EF-Ts), dimerisation domain"/>
    <property type="match status" value="1"/>
</dbReference>
<dbReference type="PROSITE" id="PS01127">
    <property type="entry name" value="EF_TS_2"/>
    <property type="match status" value="1"/>
</dbReference>
<proteinExistence type="inferred from homology"/>
<gene>
    <name evidence="8" type="primary">tsf</name>
</gene>
<keyword evidence="5" id="KW-0496">Mitochondrion</keyword>
<evidence type="ECO:0000256" key="6">
    <source>
        <dbReference type="RuleBase" id="RU000642"/>
    </source>
</evidence>
<dbReference type="GO" id="GO:0005739">
    <property type="term" value="C:mitochondrion"/>
    <property type="evidence" value="ECO:0007669"/>
    <property type="project" value="UniProtKB-SubCell"/>
</dbReference>
<evidence type="ECO:0000256" key="1">
    <source>
        <dbReference type="ARBA" id="ARBA00005532"/>
    </source>
</evidence>
<dbReference type="AlphaFoldDB" id="A0A3G2QXC1"/>
<dbReference type="InterPro" id="IPR036402">
    <property type="entry name" value="EF-Ts_dimer_sf"/>
</dbReference>
<protein>
    <recommendedName>
        <fullName evidence="5">Elongation factor Ts, mitochondrial</fullName>
        <shortName evidence="5">EF-Ts</shortName>
        <shortName evidence="5">EF-TsMt</shortName>
    </recommendedName>
</protein>
<evidence type="ECO:0000256" key="3">
    <source>
        <dbReference type="ARBA" id="ARBA00022917"/>
    </source>
</evidence>
<dbReference type="SUPFAM" id="SSF46934">
    <property type="entry name" value="UBA-like"/>
    <property type="match status" value="1"/>
</dbReference>
<dbReference type="RefSeq" id="YP_009546301.1">
    <property type="nucleotide sequence ID" value="NC_040156.1"/>
</dbReference>
<dbReference type="Pfam" id="PF00889">
    <property type="entry name" value="EF_TS"/>
    <property type="match status" value="1"/>
</dbReference>
<dbReference type="InterPro" id="IPR018101">
    <property type="entry name" value="Transl_elong_Ts_CS"/>
</dbReference>
<name>A0A3G2QXC1_9FLOR</name>